<evidence type="ECO:0000256" key="3">
    <source>
        <dbReference type="ARBA" id="ARBA00022630"/>
    </source>
</evidence>
<dbReference type="InterPro" id="IPR045170">
    <property type="entry name" value="MTOX"/>
</dbReference>
<dbReference type="Proteomes" id="UP000812966">
    <property type="component" value="Unassembled WGS sequence"/>
</dbReference>
<organism evidence="8 9">
    <name type="scientific">Filobasidium floriforme</name>
    <dbReference type="NCBI Taxonomy" id="5210"/>
    <lineage>
        <taxon>Eukaryota</taxon>
        <taxon>Fungi</taxon>
        <taxon>Dikarya</taxon>
        <taxon>Basidiomycota</taxon>
        <taxon>Agaricomycotina</taxon>
        <taxon>Tremellomycetes</taxon>
        <taxon>Filobasidiales</taxon>
        <taxon>Filobasidiaceae</taxon>
        <taxon>Filobasidium</taxon>
    </lineage>
</organism>
<keyword evidence="9" id="KW-1185">Reference proteome</keyword>
<proteinExistence type="inferred from homology"/>
<accession>A0A8K0JEE1</accession>
<gene>
    <name evidence="8" type="ORF">FFLO_06676</name>
</gene>
<dbReference type="Gene3D" id="3.50.50.60">
    <property type="entry name" value="FAD/NAD(P)-binding domain"/>
    <property type="match status" value="1"/>
</dbReference>
<keyword evidence="5" id="KW-0560">Oxidoreductase</keyword>
<feature type="domain" description="FAD dependent oxidoreductase" evidence="7">
    <location>
        <begin position="104"/>
        <end position="364"/>
    </location>
</feature>
<reference evidence="8" key="1">
    <citation type="submission" date="2020-04" db="EMBL/GenBank/DDBJ databases">
        <title>Analysis of mating type loci in Filobasidium floriforme.</title>
        <authorList>
            <person name="Nowrousian M."/>
        </authorList>
    </citation>
    <scope>NUCLEOTIDE SEQUENCE</scope>
    <source>
        <strain evidence="8">CBS 6242</strain>
    </source>
</reference>
<evidence type="ECO:0000256" key="2">
    <source>
        <dbReference type="ARBA" id="ARBA00010989"/>
    </source>
</evidence>
<dbReference type="PANTHER" id="PTHR10961">
    <property type="entry name" value="PEROXISOMAL SARCOSINE OXIDASE"/>
    <property type="match status" value="1"/>
</dbReference>
<comment type="cofactor">
    <cofactor evidence="1">
        <name>FAD</name>
        <dbReference type="ChEBI" id="CHEBI:57692"/>
    </cofactor>
</comment>
<sequence length="430" mass="46920">MATLNIDAIEMWKKPEWKGTFHESGVIVSSTEGHPSCGYVDSSYDNVKQLDPGVRRLEGKGFHSAYPDCLASSSGSTSSLVPDRLAHLAQRVTHSRKSHLADFPRRRGYVNPTSGWGEATRACEVVLEDIKRMGCKLVPGKEVTGMTFIEHESTRGGKRTVNGVKFSDGSEMKADLVVIAAGAWTPALFAQPMMGGLPAVVAAGQCVAKIQLTPEEAEEYRDIPVTLDLTTGFYCFPPNPDGIMKLAIHADGYVNTSNPPDPKSTNEGSAQSSGISAPRTILTPGAADGFIPKRQVQILRHELSKVFPRLAEEKDFVATRLCWYTDTPDSNWLIDWHPEMDGLLLATAGCGHAFKFLPNIGREILARIEGTLSPEFAHKWRFEGRAFADRDPSSDADIRGGGAGRKKLVPEELAERRDLRADAFTLKAAL</sequence>
<dbReference type="InterPro" id="IPR036188">
    <property type="entry name" value="FAD/NAD-bd_sf"/>
</dbReference>
<evidence type="ECO:0000256" key="6">
    <source>
        <dbReference type="SAM" id="MobiDB-lite"/>
    </source>
</evidence>
<protein>
    <recommendedName>
        <fullName evidence="7">FAD dependent oxidoreductase domain-containing protein</fullName>
    </recommendedName>
</protein>
<evidence type="ECO:0000256" key="4">
    <source>
        <dbReference type="ARBA" id="ARBA00022827"/>
    </source>
</evidence>
<dbReference type="GO" id="GO:0050660">
    <property type="term" value="F:flavin adenine dinucleotide binding"/>
    <property type="evidence" value="ECO:0007669"/>
    <property type="project" value="InterPro"/>
</dbReference>
<dbReference type="AlphaFoldDB" id="A0A8K0JEE1"/>
<name>A0A8K0JEE1_9TREE</name>
<dbReference type="GO" id="GO:0008115">
    <property type="term" value="F:sarcosine oxidase activity"/>
    <property type="evidence" value="ECO:0007669"/>
    <property type="project" value="TreeGrafter"/>
</dbReference>
<evidence type="ECO:0000259" key="7">
    <source>
        <dbReference type="Pfam" id="PF01266"/>
    </source>
</evidence>
<evidence type="ECO:0000313" key="8">
    <source>
        <dbReference type="EMBL" id="KAG7527689.1"/>
    </source>
</evidence>
<keyword evidence="3" id="KW-0285">Flavoprotein</keyword>
<dbReference type="InterPro" id="IPR006076">
    <property type="entry name" value="FAD-dep_OxRdtase"/>
</dbReference>
<evidence type="ECO:0000313" key="9">
    <source>
        <dbReference type="Proteomes" id="UP000812966"/>
    </source>
</evidence>
<comment type="similarity">
    <text evidence="2">Belongs to the MSOX/MTOX family.</text>
</comment>
<dbReference type="PANTHER" id="PTHR10961:SF46">
    <property type="entry name" value="PEROXISOMAL SARCOSINE OXIDASE"/>
    <property type="match status" value="1"/>
</dbReference>
<dbReference type="Pfam" id="PF01266">
    <property type="entry name" value="DAO"/>
    <property type="match status" value="1"/>
</dbReference>
<evidence type="ECO:0000256" key="1">
    <source>
        <dbReference type="ARBA" id="ARBA00001974"/>
    </source>
</evidence>
<dbReference type="EMBL" id="JABELV010000243">
    <property type="protein sequence ID" value="KAG7527689.1"/>
    <property type="molecule type" value="Genomic_DNA"/>
</dbReference>
<evidence type="ECO:0000256" key="5">
    <source>
        <dbReference type="ARBA" id="ARBA00023002"/>
    </source>
</evidence>
<keyword evidence="4" id="KW-0274">FAD</keyword>
<comment type="caution">
    <text evidence="8">The sequence shown here is derived from an EMBL/GenBank/DDBJ whole genome shotgun (WGS) entry which is preliminary data.</text>
</comment>
<feature type="compositionally biased region" description="Polar residues" evidence="6">
    <location>
        <begin position="255"/>
        <end position="275"/>
    </location>
</feature>
<dbReference type="GO" id="GO:0050031">
    <property type="term" value="F:L-pipecolate oxidase activity"/>
    <property type="evidence" value="ECO:0007669"/>
    <property type="project" value="TreeGrafter"/>
</dbReference>
<dbReference type="GO" id="GO:0004657">
    <property type="term" value="F:proline dehydrogenase activity"/>
    <property type="evidence" value="ECO:0007669"/>
    <property type="project" value="TreeGrafter"/>
</dbReference>
<dbReference type="SUPFAM" id="SSF54373">
    <property type="entry name" value="FAD-linked reductases, C-terminal domain"/>
    <property type="match status" value="1"/>
</dbReference>
<feature type="region of interest" description="Disordered" evidence="6">
    <location>
        <begin position="255"/>
        <end position="278"/>
    </location>
</feature>
<dbReference type="SUPFAM" id="SSF51905">
    <property type="entry name" value="FAD/NAD(P)-binding domain"/>
    <property type="match status" value="1"/>
</dbReference>
<dbReference type="Gene3D" id="3.30.9.10">
    <property type="entry name" value="D-Amino Acid Oxidase, subunit A, domain 2"/>
    <property type="match status" value="1"/>
</dbReference>